<dbReference type="GO" id="GO:0005737">
    <property type="term" value="C:cytoplasm"/>
    <property type="evidence" value="ECO:0007669"/>
    <property type="project" value="TreeGrafter"/>
</dbReference>
<dbReference type="PROSITE" id="PS00108">
    <property type="entry name" value="PROTEIN_KINASE_ST"/>
    <property type="match status" value="1"/>
</dbReference>
<dbReference type="InterPro" id="IPR000719">
    <property type="entry name" value="Prot_kinase_dom"/>
</dbReference>
<dbReference type="AlphaFoldDB" id="A0A0L0G1L5"/>
<evidence type="ECO:0000313" key="10">
    <source>
        <dbReference type="Proteomes" id="UP000054560"/>
    </source>
</evidence>
<feature type="compositionally biased region" description="Basic residues" evidence="7">
    <location>
        <begin position="564"/>
        <end position="577"/>
    </location>
</feature>
<dbReference type="Pfam" id="PF00069">
    <property type="entry name" value="Pkinase"/>
    <property type="match status" value="1"/>
</dbReference>
<evidence type="ECO:0000256" key="7">
    <source>
        <dbReference type="SAM" id="MobiDB-lite"/>
    </source>
</evidence>
<feature type="compositionally biased region" description="Polar residues" evidence="7">
    <location>
        <begin position="582"/>
        <end position="594"/>
    </location>
</feature>
<dbReference type="InterPro" id="IPR011009">
    <property type="entry name" value="Kinase-like_dom_sf"/>
</dbReference>
<feature type="compositionally biased region" description="Polar residues" evidence="7">
    <location>
        <begin position="431"/>
        <end position="440"/>
    </location>
</feature>
<dbReference type="SUPFAM" id="SSF56112">
    <property type="entry name" value="Protein kinase-like (PK-like)"/>
    <property type="match status" value="1"/>
</dbReference>
<feature type="region of interest" description="Disordered" evidence="7">
    <location>
        <begin position="549"/>
        <end position="620"/>
    </location>
</feature>
<proteinExistence type="inferred from homology"/>
<feature type="region of interest" description="Disordered" evidence="7">
    <location>
        <begin position="431"/>
        <end position="451"/>
    </location>
</feature>
<evidence type="ECO:0000256" key="6">
    <source>
        <dbReference type="PROSITE-ProRule" id="PRU10141"/>
    </source>
</evidence>
<dbReference type="GO" id="GO:0005634">
    <property type="term" value="C:nucleus"/>
    <property type="evidence" value="ECO:0007669"/>
    <property type="project" value="TreeGrafter"/>
</dbReference>
<feature type="region of interest" description="Disordered" evidence="7">
    <location>
        <begin position="1"/>
        <end position="23"/>
    </location>
</feature>
<dbReference type="STRING" id="667725.A0A0L0G1L5"/>
<evidence type="ECO:0000256" key="2">
    <source>
        <dbReference type="ARBA" id="ARBA00022741"/>
    </source>
</evidence>
<dbReference type="GO" id="GO:0004672">
    <property type="term" value="F:protein kinase activity"/>
    <property type="evidence" value="ECO:0007669"/>
    <property type="project" value="InterPro"/>
</dbReference>
<feature type="compositionally biased region" description="Basic and acidic residues" evidence="7">
    <location>
        <begin position="549"/>
        <end position="560"/>
    </location>
</feature>
<dbReference type="SMART" id="SM00220">
    <property type="entry name" value="S_TKc"/>
    <property type="match status" value="1"/>
</dbReference>
<dbReference type="InterPro" id="IPR050339">
    <property type="entry name" value="CC_SR_Kinase"/>
</dbReference>
<evidence type="ECO:0000256" key="1">
    <source>
        <dbReference type="ARBA" id="ARBA00022679"/>
    </source>
</evidence>
<dbReference type="RefSeq" id="XP_014156887.1">
    <property type="nucleotide sequence ID" value="XM_014301412.1"/>
</dbReference>
<evidence type="ECO:0000256" key="3">
    <source>
        <dbReference type="ARBA" id="ARBA00022777"/>
    </source>
</evidence>
<dbReference type="PROSITE" id="PS50011">
    <property type="entry name" value="PROTEIN_KINASE_DOM"/>
    <property type="match status" value="1"/>
</dbReference>
<dbReference type="eggNOG" id="KOG0601">
    <property type="taxonomic scope" value="Eukaryota"/>
</dbReference>
<dbReference type="EMBL" id="KQ241874">
    <property type="protein sequence ID" value="KNC82985.1"/>
    <property type="molecule type" value="Genomic_DNA"/>
</dbReference>
<comment type="similarity">
    <text evidence="5">Belongs to the protein kinase superfamily. Ser/Thr protein kinase family. GCN2 subfamily.</text>
</comment>
<feature type="binding site" evidence="6">
    <location>
        <position position="152"/>
    </location>
    <ligand>
        <name>ATP</name>
        <dbReference type="ChEBI" id="CHEBI:30616"/>
    </ligand>
</feature>
<gene>
    <name evidence="9" type="ORF">SARC_04733</name>
</gene>
<dbReference type="InterPro" id="IPR017441">
    <property type="entry name" value="Protein_kinase_ATP_BS"/>
</dbReference>
<evidence type="ECO:0000256" key="4">
    <source>
        <dbReference type="ARBA" id="ARBA00022840"/>
    </source>
</evidence>
<dbReference type="GO" id="GO:0005524">
    <property type="term" value="F:ATP binding"/>
    <property type="evidence" value="ECO:0007669"/>
    <property type="project" value="UniProtKB-UniRule"/>
</dbReference>
<dbReference type="OrthoDB" id="5337378at2759"/>
<keyword evidence="4 6" id="KW-0067">ATP-binding</keyword>
<feature type="domain" description="Protein kinase" evidence="8">
    <location>
        <begin position="123"/>
        <end position="372"/>
    </location>
</feature>
<keyword evidence="3 9" id="KW-0418">Kinase</keyword>
<protein>
    <submittedName>
        <fullName evidence="9">WEE protein kinase</fullName>
    </submittedName>
</protein>
<evidence type="ECO:0000313" key="9">
    <source>
        <dbReference type="EMBL" id="KNC82985.1"/>
    </source>
</evidence>
<feature type="compositionally biased region" description="Polar residues" evidence="7">
    <location>
        <begin position="884"/>
        <end position="894"/>
    </location>
</feature>
<keyword evidence="2 6" id="KW-0547">Nucleotide-binding</keyword>
<dbReference type="GO" id="GO:0110031">
    <property type="term" value="P:negative regulation of G2/MI transition of meiotic cell cycle"/>
    <property type="evidence" value="ECO:0007669"/>
    <property type="project" value="TreeGrafter"/>
</dbReference>
<reference evidence="9 10" key="1">
    <citation type="submission" date="2011-02" db="EMBL/GenBank/DDBJ databases">
        <title>The Genome Sequence of Sphaeroforma arctica JP610.</title>
        <authorList>
            <consortium name="The Broad Institute Genome Sequencing Platform"/>
            <person name="Russ C."/>
            <person name="Cuomo C."/>
            <person name="Young S.K."/>
            <person name="Zeng Q."/>
            <person name="Gargeya S."/>
            <person name="Alvarado L."/>
            <person name="Berlin A."/>
            <person name="Chapman S.B."/>
            <person name="Chen Z."/>
            <person name="Freedman E."/>
            <person name="Gellesch M."/>
            <person name="Goldberg J."/>
            <person name="Griggs A."/>
            <person name="Gujja S."/>
            <person name="Heilman E."/>
            <person name="Heiman D."/>
            <person name="Howarth C."/>
            <person name="Mehta T."/>
            <person name="Neiman D."/>
            <person name="Pearson M."/>
            <person name="Roberts A."/>
            <person name="Saif S."/>
            <person name="Shea T."/>
            <person name="Shenoy N."/>
            <person name="Sisk P."/>
            <person name="Stolte C."/>
            <person name="Sykes S."/>
            <person name="White J."/>
            <person name="Yandava C."/>
            <person name="Burger G."/>
            <person name="Gray M.W."/>
            <person name="Holland P.W.H."/>
            <person name="King N."/>
            <person name="Lang F.B.F."/>
            <person name="Roger A.J."/>
            <person name="Ruiz-Trillo I."/>
            <person name="Haas B."/>
            <person name="Nusbaum C."/>
            <person name="Birren B."/>
        </authorList>
    </citation>
    <scope>NUCLEOTIDE SEQUENCE [LARGE SCALE GENOMIC DNA]</scope>
    <source>
        <strain evidence="9 10">JP610</strain>
    </source>
</reference>
<feature type="region of interest" description="Disordered" evidence="7">
    <location>
        <begin position="757"/>
        <end position="784"/>
    </location>
</feature>
<dbReference type="PANTHER" id="PTHR11042">
    <property type="entry name" value="EUKARYOTIC TRANSLATION INITIATION FACTOR 2-ALPHA KINASE EIF2-ALPHA KINASE -RELATED"/>
    <property type="match status" value="1"/>
</dbReference>
<dbReference type="Proteomes" id="UP000054560">
    <property type="component" value="Unassembled WGS sequence"/>
</dbReference>
<dbReference type="PROSITE" id="PS00107">
    <property type="entry name" value="PROTEIN_KINASE_ATP"/>
    <property type="match status" value="1"/>
</dbReference>
<keyword evidence="10" id="KW-1185">Reference proteome</keyword>
<dbReference type="PANTHER" id="PTHR11042:SF190">
    <property type="entry name" value="MITOSIS INHIBITOR PROTEIN KINASE MIK1"/>
    <property type="match status" value="1"/>
</dbReference>
<keyword evidence="1" id="KW-0808">Transferase</keyword>
<evidence type="ECO:0000259" key="8">
    <source>
        <dbReference type="PROSITE" id="PS50011"/>
    </source>
</evidence>
<organism evidence="9 10">
    <name type="scientific">Sphaeroforma arctica JP610</name>
    <dbReference type="NCBI Taxonomy" id="667725"/>
    <lineage>
        <taxon>Eukaryota</taxon>
        <taxon>Ichthyosporea</taxon>
        <taxon>Ichthyophonida</taxon>
        <taxon>Sphaeroforma</taxon>
    </lineage>
</organism>
<feature type="compositionally biased region" description="Polar residues" evidence="7">
    <location>
        <begin position="757"/>
        <end position="766"/>
    </location>
</feature>
<feature type="compositionally biased region" description="Polar residues" evidence="7">
    <location>
        <begin position="938"/>
        <end position="948"/>
    </location>
</feature>
<name>A0A0L0G1L5_9EUKA</name>
<feature type="region of interest" description="Disordered" evidence="7">
    <location>
        <begin position="860"/>
        <end position="948"/>
    </location>
</feature>
<dbReference type="Gene3D" id="3.30.200.20">
    <property type="entry name" value="Phosphorylase Kinase, domain 1"/>
    <property type="match status" value="1"/>
</dbReference>
<dbReference type="GeneID" id="25905237"/>
<dbReference type="InterPro" id="IPR008271">
    <property type="entry name" value="Ser/Thr_kinase_AS"/>
</dbReference>
<sequence>MHGLNTGPDEKTNTAAGHLPPPVARANREMSVLLKPRPIFGVEGISHKKTRSAPNASFMIDGMPTALNGLTNTVDYRSVTRAPAAQCTPGGQAVETQTCHDSLRKPYHLHEHGEHGTYAEQSFEFLQKLGEGSFGLVHKVRWKKDGRLYALKRSSRYFKGTYDRNRQIAEAHHLRSLGDHPHCIRYYDSWVENDMLYLQTELCAMGTLQGYLSHTPHLLENTVWDFVTDIASGLCHVHELDLIHLDLKPANIFMTETGSLKIGDFGMAVHADKVAQLDVREGDPRYCAPELLNSGQVVNAAVDIFSLGILTLEIVDNVELPTNGPVWRALRNGCIPHVPHISASLTSVITRMMHPNPDLRPTSRDLLSHPEIATEIQRRTKTSRTVKGTDTSSPWGNMLALYLAIVKIVRNAYQSALWLVARSVTSLNETTRASAPQSHSNRAHGAVYKSPSYRPLRTPTLAVASSSPCYSPLTPSTYVRNRREAVSDVRDSRVRSRSRVPLFVCARSSDGCGQGDGACAEPGGVVCAQTDRNVSVSSIGVDGRGEHGQLREELQQHERQLQQQRHRQQQQIVHRHSQIQQDTPYRQARQQQRVSRGADIRLESVGGKQRAPSADKSHSYDVDHPVVHKGLQQGHAKIIVRRSSDHSSITRTTTTATRTTTTTTDGIHGYAKQLETARERGGCSVAHTRARKGVLEHARTGLPPHDHLTEHSRIRAVGDLGSLRQLKTCRAAPVTVDMNPHKGGRRLSSPVQCQQSYATEHSQRTLARSMPPLHGPQSSLQHGEGVRDVTRAQLGSQQSIIKTYTCDTQFRSPSHTGAHTYKHTHTHIQPHNRFYSRIDTKQDSILRGDSLVDSFLSDPFHRDTTSSHGSGTHGRRDADVSEHSPFNGNWQGSAGLQHKRHTPVQDYHTVKQRKSSRTVEDSALSASHRGKSTHPQKSRSNPKLATQSALQFGTRSINRMRRSGMAKQGRVPTVDAMNEAEDGYFSEDDIHIAPPKPRNLLDLLTNDDT</sequence>
<accession>A0A0L0G1L5</accession>
<dbReference type="Gene3D" id="1.10.510.10">
    <property type="entry name" value="Transferase(Phosphotransferase) domain 1"/>
    <property type="match status" value="1"/>
</dbReference>
<evidence type="ECO:0000256" key="5">
    <source>
        <dbReference type="ARBA" id="ARBA00037982"/>
    </source>
</evidence>
<feature type="compositionally biased region" description="Basic residues" evidence="7">
    <location>
        <begin position="928"/>
        <end position="937"/>
    </location>
</feature>